<dbReference type="AlphaFoldDB" id="A0A812KXR7"/>
<evidence type="ECO:0000256" key="1">
    <source>
        <dbReference type="SAM" id="MobiDB-lite"/>
    </source>
</evidence>
<dbReference type="Proteomes" id="UP000604046">
    <property type="component" value="Unassembled WGS sequence"/>
</dbReference>
<gene>
    <name evidence="2" type="ORF">SNAT2548_LOCUS10394</name>
</gene>
<keyword evidence="3" id="KW-1185">Reference proteome</keyword>
<feature type="compositionally biased region" description="Basic residues" evidence="1">
    <location>
        <begin position="208"/>
        <end position="218"/>
    </location>
</feature>
<feature type="region of interest" description="Disordered" evidence="1">
    <location>
        <begin position="143"/>
        <end position="218"/>
    </location>
</feature>
<accession>A0A812KXR7</accession>
<evidence type="ECO:0000313" key="2">
    <source>
        <dbReference type="EMBL" id="CAE7237837.1"/>
    </source>
</evidence>
<evidence type="ECO:0000313" key="3">
    <source>
        <dbReference type="Proteomes" id="UP000604046"/>
    </source>
</evidence>
<proteinExistence type="predicted"/>
<organism evidence="2 3">
    <name type="scientific">Symbiodinium natans</name>
    <dbReference type="NCBI Taxonomy" id="878477"/>
    <lineage>
        <taxon>Eukaryota</taxon>
        <taxon>Sar</taxon>
        <taxon>Alveolata</taxon>
        <taxon>Dinophyceae</taxon>
        <taxon>Suessiales</taxon>
        <taxon>Symbiodiniaceae</taxon>
        <taxon>Symbiodinium</taxon>
    </lineage>
</organism>
<name>A0A812KXR7_9DINO</name>
<protein>
    <submittedName>
        <fullName evidence="2">Uncharacterized protein</fullName>
    </submittedName>
</protein>
<reference evidence="2" key="1">
    <citation type="submission" date="2021-02" db="EMBL/GenBank/DDBJ databases">
        <authorList>
            <person name="Dougan E. K."/>
            <person name="Rhodes N."/>
            <person name="Thang M."/>
            <person name="Chan C."/>
        </authorList>
    </citation>
    <scope>NUCLEOTIDE SEQUENCE</scope>
</reference>
<dbReference type="EMBL" id="CAJNDS010000857">
    <property type="protein sequence ID" value="CAE7237837.1"/>
    <property type="molecule type" value="Genomic_DNA"/>
</dbReference>
<sequence>MAVQEHWSELLDVPANFTRTVAKTRRARAAIDGEVGAGVKLRSLRDVSHGGQEYQPYRPKFDEESFLAPWVLWDGNSTLVQDAESAVNTRTGEGQLGGLLQAPSPWEDCAANSESWRRQQQPQLDAQDLRASARFNNFEAAKASTMVSKRSKEGGRPVPGSFFCQSRKKKQDRSRRSALSVRPDEASAQDRDGSASPQDPLVCDGSPRRLRRPCKTPLRKTPLHGLDSRIRIRIERSRFFPNSRGRVFAAEGCDDVQPVLFRRLSRQASELGPRISLSFWASFGLWALGLTLARLLHRGSCLSLFRSLLPFLRLFFLLSAFPSPSLLPAPCVL</sequence>
<feature type="compositionally biased region" description="Basic and acidic residues" evidence="1">
    <location>
        <begin position="182"/>
        <end position="193"/>
    </location>
</feature>
<comment type="caution">
    <text evidence="2">The sequence shown here is derived from an EMBL/GenBank/DDBJ whole genome shotgun (WGS) entry which is preliminary data.</text>
</comment>